<protein>
    <submittedName>
        <fullName evidence="1">Uncharacterized protein</fullName>
    </submittedName>
</protein>
<dbReference type="Proteomes" id="UP000199006">
    <property type="component" value="Unassembled WGS sequence"/>
</dbReference>
<keyword evidence="2" id="KW-1185">Reference proteome</keyword>
<dbReference type="STRING" id="29563.SAMN02983006_00127"/>
<name>A0A1I4ESC8_9FIRM</name>
<evidence type="ECO:0000313" key="2">
    <source>
        <dbReference type="Proteomes" id="UP000199006"/>
    </source>
</evidence>
<proteinExistence type="predicted"/>
<organism evidence="1 2">
    <name type="scientific">Halanaerobium salsuginis</name>
    <dbReference type="NCBI Taxonomy" id="29563"/>
    <lineage>
        <taxon>Bacteria</taxon>
        <taxon>Bacillati</taxon>
        <taxon>Bacillota</taxon>
        <taxon>Clostridia</taxon>
        <taxon>Halanaerobiales</taxon>
        <taxon>Halanaerobiaceae</taxon>
        <taxon>Halanaerobium</taxon>
    </lineage>
</organism>
<reference evidence="1 2" key="1">
    <citation type="submission" date="2016-10" db="EMBL/GenBank/DDBJ databases">
        <authorList>
            <person name="de Groot N.N."/>
        </authorList>
    </citation>
    <scope>NUCLEOTIDE SEQUENCE [LARGE SCALE GENOMIC DNA]</scope>
    <source>
        <strain evidence="1 2">ATCC 51327</strain>
    </source>
</reference>
<dbReference type="SUPFAM" id="SSF56935">
    <property type="entry name" value="Porins"/>
    <property type="match status" value="1"/>
</dbReference>
<evidence type="ECO:0000313" key="1">
    <source>
        <dbReference type="EMBL" id="SFL08622.1"/>
    </source>
</evidence>
<dbReference type="RefSeq" id="WP_089858064.1">
    <property type="nucleotide sequence ID" value="NZ_FOTI01000001.1"/>
</dbReference>
<gene>
    <name evidence="1" type="ORF">SAMN02983006_00127</name>
</gene>
<accession>A0A1I4ESC8</accession>
<dbReference type="EMBL" id="FOTI01000001">
    <property type="protein sequence ID" value="SFL08622.1"/>
    <property type="molecule type" value="Genomic_DNA"/>
</dbReference>
<dbReference type="OrthoDB" id="2111750at2"/>
<dbReference type="AlphaFoldDB" id="A0A1I4ESC8"/>
<sequence>MRKSIFVVGIIFLTIFLVSGGVSAQSYLNSMLGNVILGDTLMSDWQLDYLRPLKPGDLQPGEFRISPLVGRVNYGRERDLINSPTNDYDYDNSTMIYMLVMDTAVSEKLTLHGKYLYQPWEKYTYDNYDPDDENRSSLVNLFANYNFTPDRKMYFGYNRVIEKEKNYDSSGDLDREYEYANDIYYLGFEIRGSFFGKK</sequence>